<organism evidence="2 3">
    <name type="scientific">Littorina saxatilis</name>
    <dbReference type="NCBI Taxonomy" id="31220"/>
    <lineage>
        <taxon>Eukaryota</taxon>
        <taxon>Metazoa</taxon>
        <taxon>Spiralia</taxon>
        <taxon>Lophotrochozoa</taxon>
        <taxon>Mollusca</taxon>
        <taxon>Gastropoda</taxon>
        <taxon>Caenogastropoda</taxon>
        <taxon>Littorinimorpha</taxon>
        <taxon>Littorinoidea</taxon>
        <taxon>Littorinidae</taxon>
        <taxon>Littorina</taxon>
    </lineage>
</organism>
<proteinExistence type="predicted"/>
<evidence type="ECO:0000313" key="2">
    <source>
        <dbReference type="EMBL" id="KAK7088826.1"/>
    </source>
</evidence>
<name>A0AAN9AKV9_9CAEN</name>
<dbReference type="GO" id="GO:0008146">
    <property type="term" value="F:sulfotransferase activity"/>
    <property type="evidence" value="ECO:0007669"/>
    <property type="project" value="InterPro"/>
</dbReference>
<evidence type="ECO:0000313" key="3">
    <source>
        <dbReference type="Proteomes" id="UP001374579"/>
    </source>
</evidence>
<comment type="caution">
    <text evidence="2">The sequence shown here is derived from an EMBL/GenBank/DDBJ whole genome shotgun (WGS) entry which is preliminary data.</text>
</comment>
<evidence type="ECO:0000259" key="1">
    <source>
        <dbReference type="Pfam" id="PF00685"/>
    </source>
</evidence>
<sequence length="86" mass="9988">MRRLGDFLERSPSDDLLALAESRCHIDNMRAMKGTHFMDVDGNPIMYRKGLVGDWKNTFTVAQNEAFDDVMRSETRDLKTKFVFEV</sequence>
<dbReference type="SUPFAM" id="SSF52540">
    <property type="entry name" value="P-loop containing nucleoside triphosphate hydrolases"/>
    <property type="match status" value="1"/>
</dbReference>
<dbReference type="Pfam" id="PF00685">
    <property type="entry name" value="Sulfotransfer_1"/>
    <property type="match status" value="1"/>
</dbReference>
<dbReference type="AlphaFoldDB" id="A0AAN9AKV9"/>
<accession>A0AAN9AKV9</accession>
<keyword evidence="3" id="KW-1185">Reference proteome</keyword>
<dbReference type="Proteomes" id="UP001374579">
    <property type="component" value="Unassembled WGS sequence"/>
</dbReference>
<reference evidence="2 3" key="1">
    <citation type="submission" date="2024-02" db="EMBL/GenBank/DDBJ databases">
        <title>Chromosome-scale genome assembly of the rough periwinkle Littorina saxatilis.</title>
        <authorList>
            <person name="De Jode A."/>
            <person name="Faria R."/>
            <person name="Formenti G."/>
            <person name="Sims Y."/>
            <person name="Smith T.P."/>
            <person name="Tracey A."/>
            <person name="Wood J.M.D."/>
            <person name="Zagrodzka Z.B."/>
            <person name="Johannesson K."/>
            <person name="Butlin R.K."/>
            <person name="Leder E.H."/>
        </authorList>
    </citation>
    <scope>NUCLEOTIDE SEQUENCE [LARGE SCALE GENOMIC DNA]</scope>
    <source>
        <strain evidence="2">Snail1</strain>
        <tissue evidence="2">Muscle</tissue>
    </source>
</reference>
<dbReference type="EMBL" id="JBAMIC010004070">
    <property type="protein sequence ID" value="KAK7088826.1"/>
    <property type="molecule type" value="Genomic_DNA"/>
</dbReference>
<dbReference type="InterPro" id="IPR000863">
    <property type="entry name" value="Sulfotransferase_dom"/>
</dbReference>
<dbReference type="Gene3D" id="3.40.50.300">
    <property type="entry name" value="P-loop containing nucleotide triphosphate hydrolases"/>
    <property type="match status" value="1"/>
</dbReference>
<gene>
    <name evidence="2" type="ORF">V1264_022693</name>
</gene>
<protein>
    <recommendedName>
        <fullName evidence="1">Sulfotransferase domain-containing protein</fullName>
    </recommendedName>
</protein>
<dbReference type="InterPro" id="IPR027417">
    <property type="entry name" value="P-loop_NTPase"/>
</dbReference>
<feature type="domain" description="Sulfotransferase" evidence="1">
    <location>
        <begin position="1"/>
        <end position="77"/>
    </location>
</feature>